<keyword evidence="2" id="KW-1185">Reference proteome</keyword>
<protein>
    <submittedName>
        <fullName evidence="1">Uncharacterized protein</fullName>
    </submittedName>
</protein>
<reference evidence="1 2" key="1">
    <citation type="journal article" date="2009" name="Nature">
        <title>The Sorghum bicolor genome and the diversification of grasses.</title>
        <authorList>
            <person name="Paterson A.H."/>
            <person name="Bowers J.E."/>
            <person name="Bruggmann R."/>
            <person name="Dubchak I."/>
            <person name="Grimwood J."/>
            <person name="Gundlach H."/>
            <person name="Haberer G."/>
            <person name="Hellsten U."/>
            <person name="Mitros T."/>
            <person name="Poliakov A."/>
            <person name="Schmutz J."/>
            <person name="Spannagl M."/>
            <person name="Tang H."/>
            <person name="Wang X."/>
            <person name="Wicker T."/>
            <person name="Bharti A.K."/>
            <person name="Chapman J."/>
            <person name="Feltus F.A."/>
            <person name="Gowik U."/>
            <person name="Grigoriev I.V."/>
            <person name="Lyons E."/>
            <person name="Maher C.A."/>
            <person name="Martis M."/>
            <person name="Narechania A."/>
            <person name="Otillar R.P."/>
            <person name="Penning B.W."/>
            <person name="Salamov A.A."/>
            <person name="Wang Y."/>
            <person name="Zhang L."/>
            <person name="Carpita N.C."/>
            <person name="Freeling M."/>
            <person name="Gingle A.R."/>
            <person name="Hash C.T."/>
            <person name="Keller B."/>
            <person name="Klein P."/>
            <person name="Kresovich S."/>
            <person name="McCann M.C."/>
            <person name="Ming R."/>
            <person name="Peterson D.G."/>
            <person name="Mehboob-ur-Rahman"/>
            <person name="Ware D."/>
            <person name="Westhoff P."/>
            <person name="Mayer K.F."/>
            <person name="Messing J."/>
            <person name="Rokhsar D.S."/>
        </authorList>
    </citation>
    <scope>NUCLEOTIDE SEQUENCE [LARGE SCALE GENOMIC DNA]</scope>
    <source>
        <strain evidence="2">cv. BTx623</strain>
    </source>
</reference>
<organism evidence="1 2">
    <name type="scientific">Sorghum bicolor</name>
    <name type="common">Sorghum</name>
    <name type="synonym">Sorghum vulgare</name>
    <dbReference type="NCBI Taxonomy" id="4558"/>
    <lineage>
        <taxon>Eukaryota</taxon>
        <taxon>Viridiplantae</taxon>
        <taxon>Streptophyta</taxon>
        <taxon>Embryophyta</taxon>
        <taxon>Tracheophyta</taxon>
        <taxon>Spermatophyta</taxon>
        <taxon>Magnoliopsida</taxon>
        <taxon>Liliopsida</taxon>
        <taxon>Poales</taxon>
        <taxon>Poaceae</taxon>
        <taxon>PACMAD clade</taxon>
        <taxon>Panicoideae</taxon>
        <taxon>Andropogonodae</taxon>
        <taxon>Andropogoneae</taxon>
        <taxon>Sorghinae</taxon>
        <taxon>Sorghum</taxon>
    </lineage>
</organism>
<sequence length="94" mass="10477">MVFRYAGISGCAGLRPRLSARPFNRKENRAAPFLFLLQTLEEKSPNPPSLHSIDLCSIQVKDSALEIDLRGPRGSPSSPLPLHGWFMLMRGDGW</sequence>
<proteinExistence type="predicted"/>
<dbReference type="Proteomes" id="UP000000768">
    <property type="component" value="Chromosome 2"/>
</dbReference>
<name>A0A1B6QBF9_SORBI</name>
<gene>
    <name evidence="1" type="ORF">SORBI_3002G148000</name>
</gene>
<evidence type="ECO:0000313" key="2">
    <source>
        <dbReference type="Proteomes" id="UP000000768"/>
    </source>
</evidence>
<reference evidence="2" key="2">
    <citation type="journal article" date="2018" name="Plant J.">
        <title>The Sorghum bicolor reference genome: improved assembly, gene annotations, a transcriptome atlas, and signatures of genome organization.</title>
        <authorList>
            <person name="McCormick R.F."/>
            <person name="Truong S.K."/>
            <person name="Sreedasyam A."/>
            <person name="Jenkins J."/>
            <person name="Shu S."/>
            <person name="Sims D."/>
            <person name="Kennedy M."/>
            <person name="Amirebrahimi M."/>
            <person name="Weers B.D."/>
            <person name="McKinley B."/>
            <person name="Mattison A."/>
            <person name="Morishige D.T."/>
            <person name="Grimwood J."/>
            <person name="Schmutz J."/>
            <person name="Mullet J.E."/>
        </authorList>
    </citation>
    <scope>NUCLEOTIDE SEQUENCE [LARGE SCALE GENOMIC DNA]</scope>
    <source>
        <strain evidence="2">cv. BTx623</strain>
    </source>
</reference>
<dbReference type="EMBL" id="CM000761">
    <property type="protein sequence ID" value="KXG35231.1"/>
    <property type="molecule type" value="Genomic_DNA"/>
</dbReference>
<evidence type="ECO:0000313" key="1">
    <source>
        <dbReference type="EMBL" id="KXG35231.1"/>
    </source>
</evidence>
<accession>A0A1B6QBF9</accession>
<dbReference type="Gramene" id="KXG35231">
    <property type="protein sequence ID" value="KXG35231"/>
    <property type="gene ID" value="SORBI_3002G148000"/>
</dbReference>
<dbReference type="AlphaFoldDB" id="A0A1B6QBF9"/>
<dbReference type="InParanoid" id="A0A1B6QBF9"/>